<evidence type="ECO:0000256" key="2">
    <source>
        <dbReference type="ARBA" id="ARBA00023315"/>
    </source>
</evidence>
<evidence type="ECO:0000259" key="3">
    <source>
        <dbReference type="PROSITE" id="PS51186"/>
    </source>
</evidence>
<dbReference type="PROSITE" id="PS51186">
    <property type="entry name" value="GNAT"/>
    <property type="match status" value="1"/>
</dbReference>
<dbReference type="Gene3D" id="3.40.630.30">
    <property type="match status" value="1"/>
</dbReference>
<gene>
    <name evidence="4" type="ORF">DEIGR_102748</name>
</gene>
<dbReference type="PANTHER" id="PTHR43877">
    <property type="entry name" value="AMINOALKYLPHOSPHONATE N-ACETYLTRANSFERASE-RELATED-RELATED"/>
    <property type="match status" value="1"/>
</dbReference>
<name>A0A100HL35_9DEIO</name>
<evidence type="ECO:0000256" key="1">
    <source>
        <dbReference type="ARBA" id="ARBA00022679"/>
    </source>
</evidence>
<dbReference type="InterPro" id="IPR016181">
    <property type="entry name" value="Acyl_CoA_acyltransferase"/>
</dbReference>
<keyword evidence="5" id="KW-1185">Reference proteome</keyword>
<dbReference type="SUPFAM" id="SSF55729">
    <property type="entry name" value="Acyl-CoA N-acyltransferases (Nat)"/>
    <property type="match status" value="1"/>
</dbReference>
<sequence length="144" mass="15442">MDLRPASVADLPALTDAFRATFGAAPWNEAWTDESARAALSDLLATPRSAALVAWDGAVCVGAVLGRDQVRDSFLSHEVQEMFVRPERQRGGVGRALLDAHLAAASARGVTNVSLLTARESPAEAFYSHLGFRRAGRMVLLVRP</sequence>
<dbReference type="EMBL" id="BCMS01000001">
    <property type="protein sequence ID" value="GAQ22721.1"/>
    <property type="molecule type" value="Genomic_DNA"/>
</dbReference>
<keyword evidence="2" id="KW-0012">Acyltransferase</keyword>
<accession>A0A100HL35</accession>
<comment type="caution">
    <text evidence="4">The sequence shown here is derived from an EMBL/GenBank/DDBJ whole genome shotgun (WGS) entry which is preliminary data.</text>
</comment>
<evidence type="ECO:0000313" key="4">
    <source>
        <dbReference type="EMBL" id="GAQ22721.1"/>
    </source>
</evidence>
<keyword evidence="1 4" id="KW-0808">Transferase</keyword>
<protein>
    <submittedName>
        <fullName evidence="4">Histone acetyltransferase HPA2</fullName>
    </submittedName>
</protein>
<organism evidence="4 5">
    <name type="scientific">Deinococcus grandis</name>
    <dbReference type="NCBI Taxonomy" id="57498"/>
    <lineage>
        <taxon>Bacteria</taxon>
        <taxon>Thermotogati</taxon>
        <taxon>Deinococcota</taxon>
        <taxon>Deinococci</taxon>
        <taxon>Deinococcales</taxon>
        <taxon>Deinococcaceae</taxon>
        <taxon>Deinococcus</taxon>
    </lineage>
</organism>
<dbReference type="Pfam" id="PF13508">
    <property type="entry name" value="Acetyltransf_7"/>
    <property type="match status" value="1"/>
</dbReference>
<dbReference type="InterPro" id="IPR000182">
    <property type="entry name" value="GNAT_dom"/>
</dbReference>
<evidence type="ECO:0000313" key="5">
    <source>
        <dbReference type="Proteomes" id="UP000056209"/>
    </source>
</evidence>
<feature type="domain" description="N-acetyltransferase" evidence="3">
    <location>
        <begin position="1"/>
        <end position="144"/>
    </location>
</feature>
<dbReference type="AlphaFoldDB" id="A0A100HL35"/>
<proteinExistence type="predicted"/>
<dbReference type="InterPro" id="IPR050832">
    <property type="entry name" value="Bact_Acetyltransf"/>
</dbReference>
<dbReference type="Proteomes" id="UP000056209">
    <property type="component" value="Unassembled WGS sequence"/>
</dbReference>
<reference evidence="5" key="1">
    <citation type="submission" date="2015-11" db="EMBL/GenBank/DDBJ databases">
        <title>Draft Genome Sequence of the Radioresistant Bacterium Deinococcus grandis, Isolated from Freshwater Fish in Japan.</title>
        <authorList>
            <person name="Satoh K."/>
            <person name="Onodera T."/>
            <person name="Omoso K."/>
            <person name="Takeda-Yano K."/>
            <person name="Katayama T."/>
            <person name="Oono Y."/>
            <person name="Narumi I."/>
        </authorList>
    </citation>
    <scope>NUCLEOTIDE SEQUENCE [LARGE SCALE GENOMIC DNA]</scope>
    <source>
        <strain evidence="5">ATCC 43672</strain>
    </source>
</reference>
<dbReference type="GO" id="GO:0016747">
    <property type="term" value="F:acyltransferase activity, transferring groups other than amino-acyl groups"/>
    <property type="evidence" value="ECO:0007669"/>
    <property type="project" value="InterPro"/>
</dbReference>